<dbReference type="EMBL" id="AWSV01000053">
    <property type="protein sequence ID" value="ERI86502.1"/>
    <property type="molecule type" value="Genomic_DNA"/>
</dbReference>
<protein>
    <submittedName>
        <fullName evidence="2">Carbohydrate binding domain protein</fullName>
    </submittedName>
</protein>
<dbReference type="HOGENOM" id="CLU_734994_0_0_10"/>
<dbReference type="SUPFAM" id="SSF49265">
    <property type="entry name" value="Fibronectin type III"/>
    <property type="match status" value="1"/>
</dbReference>
<dbReference type="InterPro" id="IPR013783">
    <property type="entry name" value="Ig-like_fold"/>
</dbReference>
<dbReference type="RefSeq" id="WP_021644238.1">
    <property type="nucleotide sequence ID" value="NZ_KE993070.1"/>
</dbReference>
<dbReference type="InterPro" id="IPR003961">
    <property type="entry name" value="FN3_dom"/>
</dbReference>
<dbReference type="CDD" id="cd00063">
    <property type="entry name" value="FN3"/>
    <property type="match status" value="1"/>
</dbReference>
<comment type="caution">
    <text evidence="2">The sequence shown here is derived from an EMBL/GenBank/DDBJ whole genome shotgun (WGS) entry which is preliminary data.</text>
</comment>
<sequence length="382" mass="43740">MEAIHRIALFAMMWVWMIPTANAQENLLKNGDFEGAWSGSYFDMSPEGWKVHRAATERVSGKRDGGSGANIFMAYLDNGGSIRPIDNSVEAWRAGALHVEKGASYKLTVWHKCTRDNLSFYVNFNFYKRAKEDDQYKSNQSFSFKTQKDQWVKFEQVIKIPENEDIDVASMSISFAYRRNEKIYFDDISLVKSEGGSTTPEVEKPEKPRLKYPQSFQREITVSWEKSHAEGITYEVKDGKQTYTGITGNSFTVEKLTPGQTYNIEVCAVKDGVRSEYAKTTAGTKNFERPVGSEGRIPYLRTIEPAGSCKGRFLKLYYNDLANPDAKISYKLDGKPVQPKDNTLEFPAFEGYYKRFQLEIHIDEGEGREWEILYNELSVQNF</sequence>
<evidence type="ECO:0000313" key="3">
    <source>
        <dbReference type="Proteomes" id="UP000016496"/>
    </source>
</evidence>
<dbReference type="Pfam" id="PF00041">
    <property type="entry name" value="fn3"/>
    <property type="match status" value="1"/>
</dbReference>
<dbReference type="PROSITE" id="PS50853">
    <property type="entry name" value="FN3"/>
    <property type="match status" value="1"/>
</dbReference>
<dbReference type="SUPFAM" id="SSF49785">
    <property type="entry name" value="Galactose-binding domain-like"/>
    <property type="match status" value="1"/>
</dbReference>
<feature type="domain" description="Fibronectin type-III" evidence="1">
    <location>
        <begin position="204"/>
        <end position="290"/>
    </location>
</feature>
<dbReference type="Gene3D" id="2.60.120.260">
    <property type="entry name" value="Galactose-binding domain-like"/>
    <property type="match status" value="1"/>
</dbReference>
<dbReference type="InterPro" id="IPR008979">
    <property type="entry name" value="Galactose-bd-like_sf"/>
</dbReference>
<dbReference type="SMART" id="SM00060">
    <property type="entry name" value="FN3"/>
    <property type="match status" value="1"/>
</dbReference>
<organism evidence="2 3">
    <name type="scientific">Bacteroides pyogenes F0041</name>
    <dbReference type="NCBI Taxonomy" id="1321819"/>
    <lineage>
        <taxon>Bacteria</taxon>
        <taxon>Pseudomonadati</taxon>
        <taxon>Bacteroidota</taxon>
        <taxon>Bacteroidia</taxon>
        <taxon>Bacteroidales</taxon>
        <taxon>Bacteroidaceae</taxon>
        <taxon>Bacteroides</taxon>
    </lineage>
</organism>
<evidence type="ECO:0000313" key="2">
    <source>
        <dbReference type="EMBL" id="ERI86502.1"/>
    </source>
</evidence>
<gene>
    <name evidence="2" type="ORF">HMPREF1981_00872</name>
</gene>
<dbReference type="Proteomes" id="UP000016496">
    <property type="component" value="Unassembled WGS sequence"/>
</dbReference>
<dbReference type="OrthoDB" id="1079621at2"/>
<dbReference type="PATRIC" id="fig|1321819.3.peg.809"/>
<dbReference type="Gene3D" id="2.60.40.10">
    <property type="entry name" value="Immunoglobulins"/>
    <property type="match status" value="1"/>
</dbReference>
<reference evidence="2 3" key="1">
    <citation type="submission" date="2013-08" db="EMBL/GenBank/DDBJ databases">
        <authorList>
            <person name="Weinstock G."/>
            <person name="Sodergren E."/>
            <person name="Wylie T."/>
            <person name="Fulton L."/>
            <person name="Fulton R."/>
            <person name="Fronick C."/>
            <person name="O'Laughlin M."/>
            <person name="Godfrey J."/>
            <person name="Miner T."/>
            <person name="Herter B."/>
            <person name="Appelbaum E."/>
            <person name="Cordes M."/>
            <person name="Lek S."/>
            <person name="Wollam A."/>
            <person name="Pepin K.H."/>
            <person name="Palsikar V.B."/>
            <person name="Mitreva M."/>
            <person name="Wilson R.K."/>
        </authorList>
    </citation>
    <scope>NUCLEOTIDE SEQUENCE [LARGE SCALE GENOMIC DNA]</scope>
    <source>
        <strain evidence="2 3">F0041</strain>
    </source>
</reference>
<proteinExistence type="predicted"/>
<dbReference type="InterPro" id="IPR036116">
    <property type="entry name" value="FN3_sf"/>
</dbReference>
<name>U2DXT2_9BACE</name>
<dbReference type="AlphaFoldDB" id="U2DXT2"/>
<evidence type="ECO:0000259" key="1">
    <source>
        <dbReference type="PROSITE" id="PS50853"/>
    </source>
</evidence>
<accession>U2DXT2</accession>